<evidence type="ECO:0008006" key="4">
    <source>
        <dbReference type="Google" id="ProtNLM"/>
    </source>
</evidence>
<protein>
    <recommendedName>
        <fullName evidence="4">Coiled-coil domain-containing protein 170</fullName>
    </recommendedName>
</protein>
<dbReference type="PANTHER" id="PTHR18863">
    <property type="entry name" value="TSEC-2-RELATED"/>
    <property type="match status" value="1"/>
</dbReference>
<feature type="coiled-coil region" evidence="1">
    <location>
        <begin position="345"/>
        <end position="421"/>
    </location>
</feature>
<keyword evidence="1" id="KW-0175">Coiled coil</keyword>
<dbReference type="InterPro" id="IPR039139">
    <property type="entry name" value="CCDC170-like"/>
</dbReference>
<dbReference type="PANTHER" id="PTHR18863:SF6">
    <property type="entry name" value="COILED-COIL DOMAIN-CONTAINING PROTEIN 170"/>
    <property type="match status" value="1"/>
</dbReference>
<comment type="caution">
    <text evidence="2">The sequence shown here is derived from an EMBL/GenBank/DDBJ whole genome shotgun (WGS) entry which is preliminary data.</text>
</comment>
<dbReference type="Proteomes" id="UP001458880">
    <property type="component" value="Unassembled WGS sequence"/>
</dbReference>
<keyword evidence="3" id="KW-1185">Reference proteome</keyword>
<evidence type="ECO:0000313" key="3">
    <source>
        <dbReference type="Proteomes" id="UP001458880"/>
    </source>
</evidence>
<organism evidence="2 3">
    <name type="scientific">Popillia japonica</name>
    <name type="common">Japanese beetle</name>
    <dbReference type="NCBI Taxonomy" id="7064"/>
    <lineage>
        <taxon>Eukaryota</taxon>
        <taxon>Metazoa</taxon>
        <taxon>Ecdysozoa</taxon>
        <taxon>Arthropoda</taxon>
        <taxon>Hexapoda</taxon>
        <taxon>Insecta</taxon>
        <taxon>Pterygota</taxon>
        <taxon>Neoptera</taxon>
        <taxon>Endopterygota</taxon>
        <taxon>Coleoptera</taxon>
        <taxon>Polyphaga</taxon>
        <taxon>Scarabaeiformia</taxon>
        <taxon>Scarabaeidae</taxon>
        <taxon>Rutelinae</taxon>
        <taxon>Popillia</taxon>
    </lineage>
</organism>
<accession>A0AAW1HU80</accession>
<evidence type="ECO:0000256" key="1">
    <source>
        <dbReference type="SAM" id="Coils"/>
    </source>
</evidence>
<reference evidence="2 3" key="1">
    <citation type="journal article" date="2024" name="BMC Genomics">
        <title>De novo assembly and annotation of Popillia japonica's genome with initial clues to its potential as an invasive pest.</title>
        <authorList>
            <person name="Cucini C."/>
            <person name="Boschi S."/>
            <person name="Funari R."/>
            <person name="Cardaioli E."/>
            <person name="Iannotti N."/>
            <person name="Marturano G."/>
            <person name="Paoli F."/>
            <person name="Bruttini M."/>
            <person name="Carapelli A."/>
            <person name="Frati F."/>
            <person name="Nardi F."/>
        </authorList>
    </citation>
    <scope>NUCLEOTIDE SEQUENCE [LARGE SCALE GENOMIC DNA]</scope>
    <source>
        <strain evidence="2">DMR45628</strain>
    </source>
</reference>
<evidence type="ECO:0000313" key="2">
    <source>
        <dbReference type="EMBL" id="KAK9680112.1"/>
    </source>
</evidence>
<proteinExistence type="predicted"/>
<name>A0AAW1HU80_POPJA</name>
<feature type="coiled-coil region" evidence="1">
    <location>
        <begin position="62"/>
        <end position="266"/>
    </location>
</feature>
<dbReference type="AlphaFoldDB" id="A0AAW1HU80"/>
<dbReference type="EMBL" id="JASPKY010000931">
    <property type="protein sequence ID" value="KAK9680112.1"/>
    <property type="molecule type" value="Genomic_DNA"/>
</dbReference>
<gene>
    <name evidence="2" type="ORF">QE152_g39349</name>
</gene>
<sequence>MADEEAPGNTEEDWRVYEVLCKDTEMEADDVDVATSLRSDLAALQFKRERLAEDLKDMHCQLRSREQRCMELQVEADQLREQNARQNAVIISLKKRLSELEERERSLYAAQGRNEIAIQTLQRDNKYQDDRAKELDKKIRNLEMDLTTEEQKKETARNAFQDLVRRLSVALGTEPCESAHMSTEALVHKASELVQELSRLRNRNLTCNDTLATLEIELRTCRENLERTIADKECLQRQSASQLLDLDRLKQEKDAIELHQRVTERELLEVKDKLVASNRSLGSAGTNIAQQESTICQLKDEIRIREEKCQKIQHDHHKYLEMVSGMLCTPGHFVETCETAIKDRIRELITENKDKCAQMEAMREKLAHDSAQLDRHVSMCEQANARIRALEEEKCHLESRLRKADAEINSCEMSREGLKRDKSTFMNFLERLARALNMEEISHDVGVDLHTESLLLRAEQLARLESDKLVDKVNTF</sequence>